<dbReference type="EMBL" id="HBUF01530643">
    <property type="protein sequence ID" value="CAG6751692.1"/>
    <property type="molecule type" value="Transcribed_RNA"/>
</dbReference>
<name>A0A8D9EFL3_9HEMI</name>
<dbReference type="AlphaFoldDB" id="A0A8D9EFL3"/>
<proteinExistence type="predicted"/>
<sequence>MRGQENFCANPADRASCRKYVSEMMASNFGLFGSSNGASMMFFSSFVAKSVSVPFFASDHSILVNSRESARPKFFKNSGFICPVITSLLIIKFKFGCGRVVLTVTNVTL</sequence>
<evidence type="ECO:0000313" key="1">
    <source>
        <dbReference type="EMBL" id="CAG6751692.1"/>
    </source>
</evidence>
<protein>
    <submittedName>
        <fullName evidence="1">Uncharacterized protein</fullName>
    </submittedName>
</protein>
<organism evidence="1">
    <name type="scientific">Cacopsylla melanoneura</name>
    <dbReference type="NCBI Taxonomy" id="428564"/>
    <lineage>
        <taxon>Eukaryota</taxon>
        <taxon>Metazoa</taxon>
        <taxon>Ecdysozoa</taxon>
        <taxon>Arthropoda</taxon>
        <taxon>Hexapoda</taxon>
        <taxon>Insecta</taxon>
        <taxon>Pterygota</taxon>
        <taxon>Neoptera</taxon>
        <taxon>Paraneoptera</taxon>
        <taxon>Hemiptera</taxon>
        <taxon>Sternorrhyncha</taxon>
        <taxon>Psylloidea</taxon>
        <taxon>Psyllidae</taxon>
        <taxon>Psyllinae</taxon>
        <taxon>Cacopsylla</taxon>
    </lineage>
</organism>
<reference evidence="1" key="1">
    <citation type="submission" date="2021-05" db="EMBL/GenBank/DDBJ databases">
        <authorList>
            <person name="Alioto T."/>
            <person name="Alioto T."/>
            <person name="Gomez Garrido J."/>
        </authorList>
    </citation>
    <scope>NUCLEOTIDE SEQUENCE</scope>
</reference>
<accession>A0A8D9EFL3</accession>